<reference evidence="3" key="1">
    <citation type="submission" date="2021-03" db="EMBL/GenBank/DDBJ databases">
        <title>Whole genome sequence of Streptomyces bomunensis MMS17-BM035.</title>
        <authorList>
            <person name="Lee J.H."/>
        </authorList>
    </citation>
    <scope>NUCLEOTIDE SEQUENCE</scope>
    <source>
        <strain evidence="3">MMS17-BM035</strain>
    </source>
</reference>
<sequence>MTSTTDRPRSVLDAAGDPSRALDEAVRAMDAPDAVLAYSRDGVRSVRHGGTAPPPAEPREALRYETGSASKPYTGLLLERLARDGAVDPGTPAAALLAPGRPVGRDPVTLTHLITHTSGLPPLPADLYPGAVRHWLTNPYAHYTADRVIAAFLRARPRHRPGTRWRYSNFGVAVLGQALVAATGTPWAELVTGGVLAPLGLTGTALAPAGPGIDATGHTADGTKPTPPLLIGGFEAAGAVRATPGDLLSFLDAHLRPAGPLREALLGVRRPLLRRGHGHAHVHTLTWFRHETDRGPLYFHAGATSGQQTFLGFVPDTATALAAACTRRCRLRDTFVTTAYGLLAG</sequence>
<dbReference type="PANTHER" id="PTHR46825">
    <property type="entry name" value="D-ALANYL-D-ALANINE-CARBOXYPEPTIDASE/ENDOPEPTIDASE AMPH"/>
    <property type="match status" value="1"/>
</dbReference>
<dbReference type="InterPro" id="IPR012338">
    <property type="entry name" value="Beta-lactam/transpept-like"/>
</dbReference>
<dbReference type="RefSeq" id="WP_209338930.1">
    <property type="nucleotide sequence ID" value="NZ_JAGIQL010000016.1"/>
</dbReference>
<feature type="domain" description="Beta-lactamase-related" evidence="2">
    <location>
        <begin position="23"/>
        <end position="330"/>
    </location>
</feature>
<proteinExistence type="predicted"/>
<dbReference type="AlphaFoldDB" id="A0A940MCK3"/>
<comment type="caution">
    <text evidence="3">The sequence shown here is derived from an EMBL/GenBank/DDBJ whole genome shotgun (WGS) entry which is preliminary data.</text>
</comment>
<organism evidence="3 4">
    <name type="scientific">Streptomyces montanisoli</name>
    <dbReference type="NCBI Taxonomy" id="2798581"/>
    <lineage>
        <taxon>Bacteria</taxon>
        <taxon>Bacillati</taxon>
        <taxon>Actinomycetota</taxon>
        <taxon>Actinomycetes</taxon>
        <taxon>Kitasatosporales</taxon>
        <taxon>Streptomycetaceae</taxon>
        <taxon>Streptomyces</taxon>
    </lineage>
</organism>
<evidence type="ECO:0000259" key="2">
    <source>
        <dbReference type="Pfam" id="PF00144"/>
    </source>
</evidence>
<name>A0A940MCK3_9ACTN</name>
<dbReference type="Gene3D" id="3.40.710.10">
    <property type="entry name" value="DD-peptidase/beta-lactamase superfamily"/>
    <property type="match status" value="1"/>
</dbReference>
<feature type="region of interest" description="Disordered" evidence="1">
    <location>
        <begin position="42"/>
        <end position="61"/>
    </location>
</feature>
<dbReference type="Proteomes" id="UP000670475">
    <property type="component" value="Unassembled WGS sequence"/>
</dbReference>
<dbReference type="SUPFAM" id="SSF56601">
    <property type="entry name" value="beta-lactamase/transpeptidase-like"/>
    <property type="match status" value="1"/>
</dbReference>
<evidence type="ECO:0000313" key="3">
    <source>
        <dbReference type="EMBL" id="MBP0457152.1"/>
    </source>
</evidence>
<gene>
    <name evidence="3" type="ORF">JFN87_06515</name>
</gene>
<dbReference type="EMBL" id="JAGIQL010000016">
    <property type="protein sequence ID" value="MBP0457152.1"/>
    <property type="molecule type" value="Genomic_DNA"/>
</dbReference>
<keyword evidence="4" id="KW-1185">Reference proteome</keyword>
<protein>
    <submittedName>
        <fullName evidence="3">Beta-lactamase family protein</fullName>
    </submittedName>
</protein>
<dbReference type="InterPro" id="IPR050491">
    <property type="entry name" value="AmpC-like"/>
</dbReference>
<accession>A0A940MCK3</accession>
<dbReference type="InterPro" id="IPR001466">
    <property type="entry name" value="Beta-lactam-related"/>
</dbReference>
<dbReference type="Pfam" id="PF00144">
    <property type="entry name" value="Beta-lactamase"/>
    <property type="match status" value="1"/>
</dbReference>
<evidence type="ECO:0000256" key="1">
    <source>
        <dbReference type="SAM" id="MobiDB-lite"/>
    </source>
</evidence>
<evidence type="ECO:0000313" key="4">
    <source>
        <dbReference type="Proteomes" id="UP000670475"/>
    </source>
</evidence>
<dbReference type="PANTHER" id="PTHR46825:SF7">
    <property type="entry name" value="D-ALANYL-D-ALANINE CARBOXYPEPTIDASE"/>
    <property type="match status" value="1"/>
</dbReference>